<keyword evidence="17" id="KW-1185">Reference proteome</keyword>
<dbReference type="PROSITE" id="PS51891">
    <property type="entry name" value="CENP_V_GFA"/>
    <property type="match status" value="1"/>
</dbReference>
<evidence type="ECO:0000313" key="17">
    <source>
        <dbReference type="Proteomes" id="UP000613580"/>
    </source>
</evidence>
<dbReference type="Pfam" id="PF04828">
    <property type="entry name" value="GFA"/>
    <property type="match status" value="1"/>
</dbReference>
<evidence type="ECO:0000256" key="4">
    <source>
        <dbReference type="ARBA" id="ARBA00022448"/>
    </source>
</evidence>
<dbReference type="GO" id="GO:0015078">
    <property type="term" value="F:proton transmembrane transporter activity"/>
    <property type="evidence" value="ECO:0007669"/>
    <property type="project" value="InterPro"/>
</dbReference>
<evidence type="ECO:0000313" key="16">
    <source>
        <dbReference type="EMBL" id="KAF7302660.1"/>
    </source>
</evidence>
<dbReference type="InterPro" id="IPR008386">
    <property type="entry name" value="ATP_synth_F0_esu_mt"/>
</dbReference>
<dbReference type="PANTHER" id="PTHR33337">
    <property type="entry name" value="GFA DOMAIN-CONTAINING PROTEIN"/>
    <property type="match status" value="1"/>
</dbReference>
<reference evidence="16" key="1">
    <citation type="submission" date="2020-05" db="EMBL/GenBank/DDBJ databases">
        <title>Mycena genomes resolve the evolution of fungal bioluminescence.</title>
        <authorList>
            <person name="Tsai I.J."/>
        </authorList>
    </citation>
    <scope>NUCLEOTIDE SEQUENCE</scope>
    <source>
        <strain evidence="16">110903Hualien_Pintung</strain>
    </source>
</reference>
<evidence type="ECO:0000256" key="12">
    <source>
        <dbReference type="ARBA" id="ARBA00023136"/>
    </source>
</evidence>
<dbReference type="Proteomes" id="UP000613580">
    <property type="component" value="Unassembled WGS sequence"/>
</dbReference>
<keyword evidence="14" id="KW-0066">ATP synthesis</keyword>
<keyword evidence="6" id="KW-0479">Metal-binding</keyword>
<dbReference type="EMBL" id="JACAZE010000012">
    <property type="protein sequence ID" value="KAF7302660.1"/>
    <property type="molecule type" value="Genomic_DNA"/>
</dbReference>
<proteinExistence type="inferred from homology"/>
<evidence type="ECO:0000256" key="10">
    <source>
        <dbReference type="ARBA" id="ARBA00023065"/>
    </source>
</evidence>
<comment type="subcellular location">
    <subcellularLocation>
        <location evidence="1">Mitochondrion inner membrane</location>
    </subcellularLocation>
</comment>
<gene>
    <name evidence="16" type="ORF">HMN09_00900600</name>
</gene>
<organism evidence="16 17">
    <name type="scientific">Mycena chlorophos</name>
    <name type="common">Agaric fungus</name>
    <name type="synonym">Agaricus chlorophos</name>
    <dbReference type="NCBI Taxonomy" id="658473"/>
    <lineage>
        <taxon>Eukaryota</taxon>
        <taxon>Fungi</taxon>
        <taxon>Dikarya</taxon>
        <taxon>Basidiomycota</taxon>
        <taxon>Agaricomycotina</taxon>
        <taxon>Agaricomycetes</taxon>
        <taxon>Agaricomycetidae</taxon>
        <taxon>Agaricales</taxon>
        <taxon>Marasmiineae</taxon>
        <taxon>Mycenaceae</taxon>
        <taxon>Mycena</taxon>
    </lineage>
</organism>
<keyword evidence="8" id="KW-0999">Mitochondrion inner membrane</keyword>
<name>A0A8H6SMS8_MYCCL</name>
<evidence type="ECO:0000259" key="15">
    <source>
        <dbReference type="PROSITE" id="PS51891"/>
    </source>
</evidence>
<keyword evidence="9" id="KW-0862">Zinc</keyword>
<evidence type="ECO:0000256" key="9">
    <source>
        <dbReference type="ARBA" id="ARBA00022833"/>
    </source>
</evidence>
<comment type="similarity">
    <text evidence="2">Belongs to the Gfa family.</text>
</comment>
<keyword evidence="11" id="KW-0496">Mitochondrion</keyword>
<dbReference type="GO" id="GO:0016846">
    <property type="term" value="F:carbon-sulfur lyase activity"/>
    <property type="evidence" value="ECO:0007669"/>
    <property type="project" value="InterPro"/>
</dbReference>
<comment type="caution">
    <text evidence="16">The sequence shown here is derived from an EMBL/GenBank/DDBJ whole genome shotgun (WGS) entry which is preliminary data.</text>
</comment>
<evidence type="ECO:0000256" key="1">
    <source>
        <dbReference type="ARBA" id="ARBA00004273"/>
    </source>
</evidence>
<keyword evidence="4" id="KW-0813">Transport</keyword>
<dbReference type="GO" id="GO:0015986">
    <property type="term" value="P:proton motive force-driven ATP synthesis"/>
    <property type="evidence" value="ECO:0007669"/>
    <property type="project" value="InterPro"/>
</dbReference>
<evidence type="ECO:0000256" key="8">
    <source>
        <dbReference type="ARBA" id="ARBA00022792"/>
    </source>
</evidence>
<evidence type="ECO:0000256" key="5">
    <source>
        <dbReference type="ARBA" id="ARBA00022547"/>
    </source>
</evidence>
<evidence type="ECO:0000256" key="3">
    <source>
        <dbReference type="ARBA" id="ARBA00007333"/>
    </source>
</evidence>
<evidence type="ECO:0000256" key="13">
    <source>
        <dbReference type="ARBA" id="ARBA00023239"/>
    </source>
</evidence>
<keyword evidence="13" id="KW-0456">Lyase</keyword>
<keyword evidence="5" id="KW-0138">CF(0)</keyword>
<sequence length="261" mass="28883">MGSPTVNVVRYTALFTGVVYGWYHRRTLQAAHDVHKIEAAAHQREHLVAQAKEAWIKKQQAPKAGSDALVTDPEDPRFDLEKLIKHWEAAAYVWESCEMRVPPDRDISFRSASMSASSLTGSCFCGAAAYRVSGPPTLSAYCHCTRCQQMSGAPCIWTIHFPAAAFSWTTPEALLDGYVTEGKPYKTRYRCKTCGACVASHNVKTESWSIWGGQLERDERAEIKGFDAVKPTAHIFFETAVIGVSDGLSKWVGYEGKSAQI</sequence>
<evidence type="ECO:0000256" key="11">
    <source>
        <dbReference type="ARBA" id="ARBA00023128"/>
    </source>
</evidence>
<dbReference type="PANTHER" id="PTHR33337:SF40">
    <property type="entry name" value="CENP-V_GFA DOMAIN-CONTAINING PROTEIN-RELATED"/>
    <property type="match status" value="1"/>
</dbReference>
<feature type="domain" description="CENP-V/GFA" evidence="15">
    <location>
        <begin position="119"/>
        <end position="238"/>
    </location>
</feature>
<evidence type="ECO:0000256" key="14">
    <source>
        <dbReference type="ARBA" id="ARBA00023310"/>
    </source>
</evidence>
<keyword evidence="7" id="KW-0375">Hydrogen ion transport</keyword>
<keyword evidence="10" id="KW-0406">Ion transport</keyword>
<dbReference type="Pfam" id="PF05680">
    <property type="entry name" value="ATP-synt_E"/>
    <property type="match status" value="1"/>
</dbReference>
<keyword evidence="12" id="KW-0472">Membrane</keyword>
<dbReference type="GO" id="GO:0005743">
    <property type="term" value="C:mitochondrial inner membrane"/>
    <property type="evidence" value="ECO:0007669"/>
    <property type="project" value="UniProtKB-SubCell"/>
</dbReference>
<dbReference type="GO" id="GO:0045259">
    <property type="term" value="C:proton-transporting ATP synthase complex"/>
    <property type="evidence" value="ECO:0007669"/>
    <property type="project" value="UniProtKB-KW"/>
</dbReference>
<accession>A0A8H6SMS8</accession>
<dbReference type="Gene3D" id="3.90.1590.10">
    <property type="entry name" value="glutathione-dependent formaldehyde- activating enzyme (gfa)"/>
    <property type="match status" value="1"/>
</dbReference>
<protein>
    <recommendedName>
        <fullName evidence="15">CENP-V/GFA domain-containing protein</fullName>
    </recommendedName>
</protein>
<dbReference type="SUPFAM" id="SSF51316">
    <property type="entry name" value="Mss4-like"/>
    <property type="match status" value="1"/>
</dbReference>
<evidence type="ECO:0000256" key="2">
    <source>
        <dbReference type="ARBA" id="ARBA00005495"/>
    </source>
</evidence>
<dbReference type="GO" id="GO:0046872">
    <property type="term" value="F:metal ion binding"/>
    <property type="evidence" value="ECO:0007669"/>
    <property type="project" value="UniProtKB-KW"/>
</dbReference>
<evidence type="ECO:0000256" key="6">
    <source>
        <dbReference type="ARBA" id="ARBA00022723"/>
    </source>
</evidence>
<comment type="similarity">
    <text evidence="3">Belongs to the ATPase e subunit family.</text>
</comment>
<dbReference type="InterPro" id="IPR006913">
    <property type="entry name" value="CENP-V/GFA"/>
</dbReference>
<dbReference type="AlphaFoldDB" id="A0A8H6SMS8"/>
<dbReference type="InterPro" id="IPR011057">
    <property type="entry name" value="Mss4-like_sf"/>
</dbReference>
<dbReference type="OrthoDB" id="2125027at2759"/>
<evidence type="ECO:0000256" key="7">
    <source>
        <dbReference type="ARBA" id="ARBA00022781"/>
    </source>
</evidence>